<comment type="caution">
    <text evidence="2">The sequence shown here is derived from an EMBL/GenBank/DDBJ whole genome shotgun (WGS) entry which is preliminary data.</text>
</comment>
<organism evidence="2">
    <name type="scientific">Hexamita inflata</name>
    <dbReference type="NCBI Taxonomy" id="28002"/>
    <lineage>
        <taxon>Eukaryota</taxon>
        <taxon>Metamonada</taxon>
        <taxon>Diplomonadida</taxon>
        <taxon>Hexamitidae</taxon>
        <taxon>Hexamitinae</taxon>
        <taxon>Hexamita</taxon>
    </lineage>
</organism>
<accession>A0AA86R9F9</accession>
<evidence type="ECO:0000256" key="1">
    <source>
        <dbReference type="SAM" id="SignalP"/>
    </source>
</evidence>
<reference evidence="2" key="1">
    <citation type="submission" date="2023-06" db="EMBL/GenBank/DDBJ databases">
        <authorList>
            <person name="Kurt Z."/>
        </authorList>
    </citation>
    <scope>NUCLEOTIDE SEQUENCE</scope>
</reference>
<feature type="signal peptide" evidence="1">
    <location>
        <begin position="1"/>
        <end position="18"/>
    </location>
</feature>
<proteinExistence type="predicted"/>
<name>A0AA86R9F9_9EUKA</name>
<evidence type="ECO:0000313" key="4">
    <source>
        <dbReference type="Proteomes" id="UP001642409"/>
    </source>
</evidence>
<protein>
    <submittedName>
        <fullName evidence="3">Hypothetical_protein</fullName>
    </submittedName>
</protein>
<feature type="chain" id="PRO_5041647430" evidence="1">
    <location>
        <begin position="19"/>
        <end position="102"/>
    </location>
</feature>
<keyword evidence="4" id="KW-1185">Reference proteome</keyword>
<keyword evidence="1" id="KW-0732">Signal</keyword>
<evidence type="ECO:0000313" key="3">
    <source>
        <dbReference type="EMBL" id="CAL6058133.1"/>
    </source>
</evidence>
<dbReference type="EMBL" id="CAXDID020000219">
    <property type="protein sequence ID" value="CAL6058133.1"/>
    <property type="molecule type" value="Genomic_DNA"/>
</dbReference>
<evidence type="ECO:0000313" key="2">
    <source>
        <dbReference type="EMBL" id="CAI9972022.1"/>
    </source>
</evidence>
<sequence length="102" mass="12062">MVATQVLIFALIVYVGQQKDLIHVIHEIVKYINKFKRNKQYKNKQYNKLQQHYQRGRIFTYNGVGQIAYKGVWVLVTPLQASDKRSCFQATVLRVVMLIQYQ</sequence>
<gene>
    <name evidence="3" type="ORF">HINF_LOCUS48023</name>
    <name evidence="2" type="ORF">HINF_LOCUS59667</name>
</gene>
<dbReference type="AlphaFoldDB" id="A0AA86R9F9"/>
<dbReference type="Proteomes" id="UP001642409">
    <property type="component" value="Unassembled WGS sequence"/>
</dbReference>
<dbReference type="EMBL" id="CATOUU010001103">
    <property type="protein sequence ID" value="CAI9972022.1"/>
    <property type="molecule type" value="Genomic_DNA"/>
</dbReference>
<reference evidence="3 4" key="2">
    <citation type="submission" date="2024-07" db="EMBL/GenBank/DDBJ databases">
        <authorList>
            <person name="Akdeniz Z."/>
        </authorList>
    </citation>
    <scope>NUCLEOTIDE SEQUENCE [LARGE SCALE GENOMIC DNA]</scope>
</reference>